<name>A0A917QPF7_9ACTN</name>
<organism evidence="1 2">
    <name type="scientific">Sphaerisporangium melleum</name>
    <dbReference type="NCBI Taxonomy" id="321316"/>
    <lineage>
        <taxon>Bacteria</taxon>
        <taxon>Bacillati</taxon>
        <taxon>Actinomycetota</taxon>
        <taxon>Actinomycetes</taxon>
        <taxon>Streptosporangiales</taxon>
        <taxon>Streptosporangiaceae</taxon>
        <taxon>Sphaerisporangium</taxon>
    </lineage>
</organism>
<protein>
    <submittedName>
        <fullName evidence="1">Uncharacterized protein</fullName>
    </submittedName>
</protein>
<accession>A0A917QPF7</accession>
<reference evidence="1" key="1">
    <citation type="journal article" date="2014" name="Int. J. Syst. Evol. Microbiol.">
        <title>Complete genome sequence of Corynebacterium casei LMG S-19264T (=DSM 44701T), isolated from a smear-ripened cheese.</title>
        <authorList>
            <consortium name="US DOE Joint Genome Institute (JGI-PGF)"/>
            <person name="Walter F."/>
            <person name="Albersmeier A."/>
            <person name="Kalinowski J."/>
            <person name="Ruckert C."/>
        </authorList>
    </citation>
    <scope>NUCLEOTIDE SEQUENCE</scope>
    <source>
        <strain evidence="1">JCM 13064</strain>
    </source>
</reference>
<dbReference type="AlphaFoldDB" id="A0A917QPF7"/>
<dbReference type="RefSeq" id="WP_189160918.1">
    <property type="nucleotide sequence ID" value="NZ_BMNT01000001.1"/>
</dbReference>
<evidence type="ECO:0000313" key="2">
    <source>
        <dbReference type="Proteomes" id="UP000645217"/>
    </source>
</evidence>
<reference evidence="1" key="2">
    <citation type="submission" date="2020-09" db="EMBL/GenBank/DDBJ databases">
        <authorList>
            <person name="Sun Q."/>
            <person name="Ohkuma M."/>
        </authorList>
    </citation>
    <scope>NUCLEOTIDE SEQUENCE</scope>
    <source>
        <strain evidence="1">JCM 13064</strain>
    </source>
</reference>
<evidence type="ECO:0000313" key="1">
    <source>
        <dbReference type="EMBL" id="GGK61748.1"/>
    </source>
</evidence>
<comment type="caution">
    <text evidence="1">The sequence shown here is derived from an EMBL/GenBank/DDBJ whole genome shotgun (WGS) entry which is preliminary data.</text>
</comment>
<dbReference type="Proteomes" id="UP000645217">
    <property type="component" value="Unassembled WGS sequence"/>
</dbReference>
<keyword evidence="2" id="KW-1185">Reference proteome</keyword>
<gene>
    <name evidence="1" type="ORF">GCM10007964_01160</name>
</gene>
<proteinExistence type="predicted"/>
<sequence>MADLPQWATLTQSGNGRWRLLIDHHVADGHVRIDSTGSLDGMRRLVAAVEEFSREVANA</sequence>
<dbReference type="EMBL" id="BMNT01000001">
    <property type="protein sequence ID" value="GGK61748.1"/>
    <property type="molecule type" value="Genomic_DNA"/>
</dbReference>